<protein>
    <submittedName>
        <fullName evidence="2">Uncharacterized protein</fullName>
    </submittedName>
</protein>
<evidence type="ECO:0000256" key="1">
    <source>
        <dbReference type="SAM" id="MobiDB-lite"/>
    </source>
</evidence>
<sequence>MTEEKEKRKGYATKEQQAAANRRWAEKNKEHKNYLSRRSNARGFIRNLATKEDLVELFQLIEKKLKKLKKL</sequence>
<feature type="compositionally biased region" description="Basic and acidic residues" evidence="1">
    <location>
        <begin position="23"/>
        <end position="33"/>
    </location>
</feature>
<proteinExistence type="predicted"/>
<dbReference type="EMBL" id="JAAJBG010000016">
    <property type="protein sequence ID" value="NGG16603.1"/>
    <property type="molecule type" value="Genomic_DNA"/>
</dbReference>
<organism evidence="2">
    <name type="scientific">Streptococcus anginosus</name>
    <dbReference type="NCBI Taxonomy" id="1328"/>
    <lineage>
        <taxon>Bacteria</taxon>
        <taxon>Bacillati</taxon>
        <taxon>Bacillota</taxon>
        <taxon>Bacilli</taxon>
        <taxon>Lactobacillales</taxon>
        <taxon>Streptococcaceae</taxon>
        <taxon>Streptococcus</taxon>
        <taxon>Streptococcus anginosus group</taxon>
    </lineage>
</organism>
<accession>A0A6G4N027</accession>
<reference evidence="2" key="1">
    <citation type="submission" date="2020-02" db="EMBL/GenBank/DDBJ databases">
        <title>Antibiotic resistance/susceptibility profiles of lactic acid-producing cocci isolated from the human vagina, and analysis of the genetic basis of atypical resistances.</title>
        <authorList>
            <person name="Sirichoat A."/>
            <person name="Florez A.B."/>
            <person name="Vazquez L."/>
            <person name="Buppasiri P."/>
            <person name="Panya M."/>
            <person name="Lulitanond V."/>
            <person name="Mayo B."/>
        </authorList>
    </citation>
    <scope>NUCLEOTIDE SEQUENCE</scope>
    <source>
        <strain evidence="2">VA01-10AN</strain>
    </source>
</reference>
<dbReference type="RefSeq" id="WP_164232123.1">
    <property type="nucleotide sequence ID" value="NZ_JAAJBF010000013.1"/>
</dbReference>
<name>A0A6G4N027_STRAP</name>
<feature type="region of interest" description="Disordered" evidence="1">
    <location>
        <begin position="1"/>
        <end position="33"/>
    </location>
</feature>
<gene>
    <name evidence="2" type="ORF">G5T13_08305</name>
</gene>
<dbReference type="AlphaFoldDB" id="A0A6G4N027"/>
<comment type="caution">
    <text evidence="2">The sequence shown here is derived from an EMBL/GenBank/DDBJ whole genome shotgun (WGS) entry which is preliminary data.</text>
</comment>
<evidence type="ECO:0000313" key="2">
    <source>
        <dbReference type="EMBL" id="NGG16603.1"/>
    </source>
</evidence>